<name>A0A3L9YUQ1_9FLAO</name>
<keyword evidence="2" id="KW-1185">Reference proteome</keyword>
<dbReference type="AlphaFoldDB" id="A0A3L9YUQ1"/>
<sequence>MSLFLFYSTPMKYYESKIVVDFTQLTINIVPL</sequence>
<gene>
    <name evidence="1" type="ORF">BXY75_1347</name>
</gene>
<dbReference type="EMBL" id="REFC01000012">
    <property type="protein sequence ID" value="RMA64471.1"/>
    <property type="molecule type" value="Genomic_DNA"/>
</dbReference>
<evidence type="ECO:0000313" key="2">
    <source>
        <dbReference type="Proteomes" id="UP000271339"/>
    </source>
</evidence>
<accession>A0A3L9YUQ1</accession>
<reference evidence="1 2" key="1">
    <citation type="submission" date="2018-10" db="EMBL/GenBank/DDBJ databases">
        <title>Genomic Encyclopedia of Archaeal and Bacterial Type Strains, Phase II (KMG-II): from individual species to whole genera.</title>
        <authorList>
            <person name="Goeker M."/>
        </authorList>
    </citation>
    <scope>NUCLEOTIDE SEQUENCE [LARGE SCALE GENOMIC DNA]</scope>
    <source>
        <strain evidence="1 2">DSM 23424</strain>
    </source>
</reference>
<protein>
    <submittedName>
        <fullName evidence="1">Uncharacterized protein</fullName>
    </submittedName>
</protein>
<comment type="caution">
    <text evidence="1">The sequence shown here is derived from an EMBL/GenBank/DDBJ whole genome shotgun (WGS) entry which is preliminary data.</text>
</comment>
<proteinExistence type="predicted"/>
<dbReference type="Proteomes" id="UP000271339">
    <property type="component" value="Unassembled WGS sequence"/>
</dbReference>
<evidence type="ECO:0000313" key="1">
    <source>
        <dbReference type="EMBL" id="RMA64471.1"/>
    </source>
</evidence>
<organism evidence="1 2">
    <name type="scientific">Ulvibacter antarcticus</name>
    <dbReference type="NCBI Taxonomy" id="442714"/>
    <lineage>
        <taxon>Bacteria</taxon>
        <taxon>Pseudomonadati</taxon>
        <taxon>Bacteroidota</taxon>
        <taxon>Flavobacteriia</taxon>
        <taxon>Flavobacteriales</taxon>
        <taxon>Flavobacteriaceae</taxon>
        <taxon>Ulvibacter</taxon>
    </lineage>
</organism>